<comment type="similarity">
    <text evidence="9">Belongs to the methyl-accepting chemotaxis (MCP) protein family.</text>
</comment>
<dbReference type="EMBL" id="LZDH01000045">
    <property type="protein sequence ID" value="OBS31175.1"/>
    <property type="molecule type" value="Genomic_DNA"/>
</dbReference>
<protein>
    <recommendedName>
        <fullName evidence="17">Aerotaxis receptor</fullName>
    </recommendedName>
</protein>
<dbReference type="GO" id="GO:0007165">
    <property type="term" value="P:signal transduction"/>
    <property type="evidence" value="ECO:0007669"/>
    <property type="project" value="UniProtKB-KW"/>
</dbReference>
<dbReference type="FunFam" id="3.30.450.20:FF:000046">
    <property type="entry name" value="Aerotaxis sensor receptor"/>
    <property type="match status" value="1"/>
</dbReference>
<dbReference type="PANTHER" id="PTHR43531:SF7">
    <property type="entry name" value="AEROTAXIS RECEPTOR"/>
    <property type="match status" value="1"/>
</dbReference>
<dbReference type="GO" id="GO:0052131">
    <property type="term" value="P:positive aerotaxis"/>
    <property type="evidence" value="ECO:0007669"/>
    <property type="project" value="UniProtKB-ARBA"/>
</dbReference>
<dbReference type="PROSITE" id="PS50112">
    <property type="entry name" value="PAS"/>
    <property type="match status" value="1"/>
</dbReference>
<reference evidence="15 16" key="1">
    <citation type="submission" date="2016-06" db="EMBL/GenBank/DDBJ databases">
        <title>Genome sequence of Tepidimonas fonticaldi PL17.</title>
        <authorList>
            <person name="Pinnaka A.K."/>
        </authorList>
    </citation>
    <scope>NUCLEOTIDE SEQUENCE [LARGE SCALE GENOMIC DNA]</scope>
    <source>
        <strain evidence="15 16">PL17</strain>
    </source>
</reference>
<dbReference type="SMART" id="SM00304">
    <property type="entry name" value="HAMP"/>
    <property type="match status" value="1"/>
</dbReference>
<evidence type="ECO:0000256" key="6">
    <source>
        <dbReference type="ARBA" id="ARBA00022692"/>
    </source>
</evidence>
<dbReference type="CDD" id="cd11386">
    <property type="entry name" value="MCP_signal"/>
    <property type="match status" value="1"/>
</dbReference>
<evidence type="ECO:0000256" key="3">
    <source>
        <dbReference type="ARBA" id="ARBA00022481"/>
    </source>
</evidence>
<comment type="caution">
    <text evidence="15">The sequence shown here is derived from an EMBL/GenBank/DDBJ whole genome shotgun (WGS) entry which is preliminary data.</text>
</comment>
<dbReference type="SMART" id="SM00283">
    <property type="entry name" value="MA"/>
    <property type="match status" value="1"/>
</dbReference>
<dbReference type="Proteomes" id="UP000091969">
    <property type="component" value="Unassembled WGS sequence"/>
</dbReference>
<dbReference type="STRING" id="1101373.A9O67_03050"/>
<dbReference type="InterPro" id="IPR003660">
    <property type="entry name" value="HAMP_dom"/>
</dbReference>
<evidence type="ECO:0000256" key="9">
    <source>
        <dbReference type="ARBA" id="ARBA00029447"/>
    </source>
</evidence>
<dbReference type="OrthoDB" id="9806477at2"/>
<dbReference type="GO" id="GO:0005886">
    <property type="term" value="C:plasma membrane"/>
    <property type="evidence" value="ECO:0007669"/>
    <property type="project" value="UniProtKB-SubCell"/>
</dbReference>
<dbReference type="InterPro" id="IPR004090">
    <property type="entry name" value="Chemotax_Me-accpt_rcpt"/>
</dbReference>
<evidence type="ECO:0000259" key="14">
    <source>
        <dbReference type="PROSITE" id="PS50885"/>
    </source>
</evidence>
<keyword evidence="3" id="KW-0488">Methylation</keyword>
<evidence type="ECO:0008006" key="17">
    <source>
        <dbReference type="Google" id="ProtNLM"/>
    </source>
</evidence>
<comment type="subcellular location">
    <subcellularLocation>
        <location evidence="1">Cell inner membrane</location>
        <topology evidence="1">Multi-pass membrane protein</topology>
    </subcellularLocation>
</comment>
<keyword evidence="5" id="KW-0997">Cell inner membrane</keyword>
<name>A0A1A6DWK7_9BURK</name>
<evidence type="ECO:0000256" key="4">
    <source>
        <dbReference type="ARBA" id="ARBA00022500"/>
    </source>
</evidence>
<dbReference type="InterPro" id="IPR035965">
    <property type="entry name" value="PAS-like_dom_sf"/>
</dbReference>
<evidence type="ECO:0000256" key="7">
    <source>
        <dbReference type="ARBA" id="ARBA00022989"/>
    </source>
</evidence>
<dbReference type="PANTHER" id="PTHR43531">
    <property type="entry name" value="PROTEIN ICFG"/>
    <property type="match status" value="1"/>
</dbReference>
<keyword evidence="16" id="KW-1185">Reference proteome</keyword>
<dbReference type="GO" id="GO:0004888">
    <property type="term" value="F:transmembrane signaling receptor activity"/>
    <property type="evidence" value="ECO:0007669"/>
    <property type="project" value="InterPro"/>
</dbReference>
<dbReference type="SUPFAM" id="SSF58104">
    <property type="entry name" value="Methyl-accepting chemotaxis protein (MCP) signaling domain"/>
    <property type="match status" value="1"/>
</dbReference>
<gene>
    <name evidence="15" type="ORF">A9O67_03050</name>
</gene>
<dbReference type="Pfam" id="PF00672">
    <property type="entry name" value="HAMP"/>
    <property type="match status" value="1"/>
</dbReference>
<dbReference type="InterPro" id="IPR051310">
    <property type="entry name" value="MCP_chemotaxis"/>
</dbReference>
<evidence type="ECO:0000313" key="15">
    <source>
        <dbReference type="EMBL" id="OBS31175.1"/>
    </source>
</evidence>
<keyword evidence="7 11" id="KW-1133">Transmembrane helix</keyword>
<dbReference type="PRINTS" id="PR00260">
    <property type="entry name" value="CHEMTRNSDUCR"/>
</dbReference>
<dbReference type="CDD" id="cd00130">
    <property type="entry name" value="PAS"/>
    <property type="match status" value="1"/>
</dbReference>
<evidence type="ECO:0000256" key="1">
    <source>
        <dbReference type="ARBA" id="ARBA00004429"/>
    </source>
</evidence>
<sequence length="523" mass="54955">MRRNLPVTQREYAFDGRVTLLSTTDPKGRITYANAAFVAVSGYEAEELIGQPHNLVRHPDMPPEAFADMWKTIQSGVSWTALVKNRRKNGDHYWVRANAAPMVRDGQLVGYLSVRTAPERAEIDAAERLYAAFREGRARGWAFHRGLVVRTGWLAAGRRLLQCASTATRMRLAVWGAALLPAGGAAAWAALGAGGWPAWALGGAAVAGAALADAFLSWQMVRPLHAIRCHAQAVAAGNLYTEPPLDRVDDIGLLARSVNQAGLNLRALVDDVAAQVAGVSAASEQIAQGNDDLSQRTEQSAASLEETAASMEQITSTVQQNADHARSASDLARRTMEAAEAGGREMTDVAQTMDRIAAGSQRIADITAVIDSIAFQTNILALNAAVEAARAGEAGRGFAVVAGEVRALAQRSAEAAKEIKALIQGSVQQVGDGVAQAQQAGARIAAIVEQIKGVTQLINDISAASAEQSAGVGQIGEAVAMLDQGTQQNAALVEELSGAARSLHAQAERLAGAVSVWRTGARG</sequence>
<dbReference type="Gene3D" id="1.10.287.950">
    <property type="entry name" value="Methyl-accepting chemotaxis protein"/>
    <property type="match status" value="1"/>
</dbReference>
<dbReference type="FunFam" id="1.10.287.950:FF:000001">
    <property type="entry name" value="Methyl-accepting chemotaxis sensory transducer"/>
    <property type="match status" value="1"/>
</dbReference>
<dbReference type="PROSITE" id="PS50885">
    <property type="entry name" value="HAMP"/>
    <property type="match status" value="1"/>
</dbReference>
<keyword evidence="8 11" id="KW-0472">Membrane</keyword>
<dbReference type="InterPro" id="IPR004089">
    <property type="entry name" value="MCPsignal_dom"/>
</dbReference>
<dbReference type="NCBIfam" id="TIGR00229">
    <property type="entry name" value="sensory_box"/>
    <property type="match status" value="1"/>
</dbReference>
<feature type="domain" description="HAMP" evidence="14">
    <location>
        <begin position="218"/>
        <end position="270"/>
    </location>
</feature>
<feature type="domain" description="PAS" evidence="13">
    <location>
        <begin position="25"/>
        <end position="60"/>
    </location>
</feature>
<organism evidence="15 16">
    <name type="scientific">Tepidimonas fonticaldi</name>
    <dbReference type="NCBI Taxonomy" id="1101373"/>
    <lineage>
        <taxon>Bacteria</taxon>
        <taxon>Pseudomonadati</taxon>
        <taxon>Pseudomonadota</taxon>
        <taxon>Betaproteobacteria</taxon>
        <taxon>Burkholderiales</taxon>
        <taxon>Tepidimonas</taxon>
    </lineage>
</organism>
<keyword evidence="2" id="KW-1003">Cell membrane</keyword>
<evidence type="ECO:0000259" key="12">
    <source>
        <dbReference type="PROSITE" id="PS50111"/>
    </source>
</evidence>
<proteinExistence type="inferred from homology"/>
<dbReference type="Pfam" id="PF00015">
    <property type="entry name" value="MCPsignal"/>
    <property type="match status" value="1"/>
</dbReference>
<keyword evidence="6 11" id="KW-0812">Transmembrane</keyword>
<dbReference type="InterPro" id="IPR000014">
    <property type="entry name" value="PAS"/>
</dbReference>
<dbReference type="RefSeq" id="WP_068608038.1">
    <property type="nucleotide sequence ID" value="NZ_LZDH01000045.1"/>
</dbReference>
<feature type="transmembrane region" description="Helical" evidence="11">
    <location>
        <begin position="197"/>
        <end position="218"/>
    </location>
</feature>
<dbReference type="Gene3D" id="3.30.450.20">
    <property type="entry name" value="PAS domain"/>
    <property type="match status" value="1"/>
</dbReference>
<keyword evidence="4" id="KW-0145">Chemotaxis</keyword>
<keyword evidence="10" id="KW-0807">Transducer</keyword>
<dbReference type="SUPFAM" id="SSF55785">
    <property type="entry name" value="PYP-like sensor domain (PAS domain)"/>
    <property type="match status" value="1"/>
</dbReference>
<evidence type="ECO:0000256" key="2">
    <source>
        <dbReference type="ARBA" id="ARBA00022475"/>
    </source>
</evidence>
<dbReference type="CDD" id="cd06225">
    <property type="entry name" value="HAMP"/>
    <property type="match status" value="1"/>
</dbReference>
<accession>A0A1A6DWK7</accession>
<dbReference type="InterPro" id="IPR013655">
    <property type="entry name" value="PAS_fold_3"/>
</dbReference>
<dbReference type="PROSITE" id="PS50111">
    <property type="entry name" value="CHEMOTAXIS_TRANSDUC_2"/>
    <property type="match status" value="1"/>
</dbReference>
<evidence type="ECO:0000256" key="8">
    <source>
        <dbReference type="ARBA" id="ARBA00023136"/>
    </source>
</evidence>
<dbReference type="SMART" id="SM00091">
    <property type="entry name" value="PAS"/>
    <property type="match status" value="1"/>
</dbReference>
<evidence type="ECO:0000256" key="10">
    <source>
        <dbReference type="PROSITE-ProRule" id="PRU00284"/>
    </source>
</evidence>
<dbReference type="Pfam" id="PF08447">
    <property type="entry name" value="PAS_3"/>
    <property type="match status" value="1"/>
</dbReference>
<evidence type="ECO:0000313" key="16">
    <source>
        <dbReference type="Proteomes" id="UP000091969"/>
    </source>
</evidence>
<feature type="domain" description="Methyl-accepting transducer" evidence="12">
    <location>
        <begin position="275"/>
        <end position="504"/>
    </location>
</feature>
<evidence type="ECO:0000256" key="5">
    <source>
        <dbReference type="ARBA" id="ARBA00022519"/>
    </source>
</evidence>
<evidence type="ECO:0000256" key="11">
    <source>
        <dbReference type="SAM" id="Phobius"/>
    </source>
</evidence>
<evidence type="ECO:0000259" key="13">
    <source>
        <dbReference type="PROSITE" id="PS50112"/>
    </source>
</evidence>
<feature type="transmembrane region" description="Helical" evidence="11">
    <location>
        <begin position="172"/>
        <end position="191"/>
    </location>
</feature>
<dbReference type="AlphaFoldDB" id="A0A1A6DWK7"/>